<accession>A0ABU2JH74</accession>
<dbReference type="InterPro" id="IPR013785">
    <property type="entry name" value="Aldolase_TIM"/>
</dbReference>
<dbReference type="InterPro" id="IPR007197">
    <property type="entry name" value="rSAM"/>
</dbReference>
<organism evidence="7 8">
    <name type="scientific">Jatrophihabitans lederbergiae</name>
    <dbReference type="NCBI Taxonomy" id="3075547"/>
    <lineage>
        <taxon>Bacteria</taxon>
        <taxon>Bacillati</taxon>
        <taxon>Actinomycetota</taxon>
        <taxon>Actinomycetes</taxon>
        <taxon>Jatrophihabitantales</taxon>
        <taxon>Jatrophihabitantaceae</taxon>
        <taxon>Jatrophihabitans</taxon>
    </lineage>
</organism>
<evidence type="ECO:0000256" key="4">
    <source>
        <dbReference type="ARBA" id="ARBA00023004"/>
    </source>
</evidence>
<evidence type="ECO:0000256" key="3">
    <source>
        <dbReference type="ARBA" id="ARBA00022723"/>
    </source>
</evidence>
<keyword evidence="3" id="KW-0479">Metal-binding</keyword>
<keyword evidence="8" id="KW-1185">Reference proteome</keyword>
<dbReference type="InterPro" id="IPR050377">
    <property type="entry name" value="Radical_SAM_PqqE_MftC-like"/>
</dbReference>
<comment type="caution">
    <text evidence="7">The sequence shown here is derived from an EMBL/GenBank/DDBJ whole genome shotgun (WGS) entry which is preliminary data.</text>
</comment>
<dbReference type="Pfam" id="PF12850">
    <property type="entry name" value="Metallophos_2"/>
    <property type="match status" value="1"/>
</dbReference>
<evidence type="ECO:0000313" key="8">
    <source>
        <dbReference type="Proteomes" id="UP001183176"/>
    </source>
</evidence>
<evidence type="ECO:0000256" key="2">
    <source>
        <dbReference type="ARBA" id="ARBA00022691"/>
    </source>
</evidence>
<dbReference type="EMBL" id="JAVREH010000055">
    <property type="protein sequence ID" value="MDT0263839.1"/>
    <property type="molecule type" value="Genomic_DNA"/>
</dbReference>
<dbReference type="PANTHER" id="PTHR11228">
    <property type="entry name" value="RADICAL SAM DOMAIN PROTEIN"/>
    <property type="match status" value="1"/>
</dbReference>
<feature type="domain" description="Radical SAM core" evidence="6">
    <location>
        <begin position="297"/>
        <end position="521"/>
    </location>
</feature>
<evidence type="ECO:0000256" key="5">
    <source>
        <dbReference type="ARBA" id="ARBA00023014"/>
    </source>
</evidence>
<dbReference type="Proteomes" id="UP001183176">
    <property type="component" value="Unassembled WGS sequence"/>
</dbReference>
<proteinExistence type="inferred from homology"/>
<evidence type="ECO:0000313" key="7">
    <source>
        <dbReference type="EMBL" id="MDT0263839.1"/>
    </source>
</evidence>
<dbReference type="Gene3D" id="3.60.21.10">
    <property type="match status" value="1"/>
</dbReference>
<protein>
    <submittedName>
        <fullName evidence="7">Radical SAM protein</fullName>
    </submittedName>
</protein>
<dbReference type="SUPFAM" id="SSF102114">
    <property type="entry name" value="Radical SAM enzymes"/>
    <property type="match status" value="1"/>
</dbReference>
<dbReference type="InterPro" id="IPR029052">
    <property type="entry name" value="Metallo-depent_PP-like"/>
</dbReference>
<gene>
    <name evidence="7" type="ORF">RM423_20910</name>
</gene>
<keyword evidence="5" id="KW-0411">Iron-sulfur</keyword>
<keyword evidence="4" id="KW-0408">Iron</keyword>
<dbReference type="Pfam" id="PF04055">
    <property type="entry name" value="Radical_SAM"/>
    <property type="match status" value="1"/>
</dbReference>
<dbReference type="Gene3D" id="3.20.20.70">
    <property type="entry name" value="Aldolase class I"/>
    <property type="match status" value="1"/>
</dbReference>
<dbReference type="SFLD" id="SFLDG01067">
    <property type="entry name" value="SPASM/twitch_domain_containing"/>
    <property type="match status" value="1"/>
</dbReference>
<dbReference type="InterPro" id="IPR058240">
    <property type="entry name" value="rSAM_sf"/>
</dbReference>
<sequence length="560" mass="60973">MMRIAVCGGPYANPYALRAFLTDAERRGCERLFCLGDLGGFGAEMDALRPLLQGAEVECIAGNYDVALARGDADCGCGYRDARDNEYAQLIYDHTRAHTDADFAAWMGTLPTERRLRIEDCELHLVHGSTVALNDFWWESLPEEEHRARVALSGADVVLCTHSGLPWQRRVGDTLVVNVGVLGKPANDGTRNVWYAVLDIEDGAANAELVALEYDWQAQAASMTAAGLPQPFVQTIETGWWTTCLEILPPHERSTGRYHLYRSSLPEGFTPAEDGWGTPPEVTAVGELPVIPLFGSPFFPARLWIYTNFHCNLACDYCAVASSPTARARSLSLEQFQARVDEAVAEGFAELYLTGGEPMLHPDLADMLRYAVDRLPVVLLTNAMLLRGRRLERLRDLAGHPNLVVQTSLDGARAATHDLHRGRGSWQRTMDGIAVAIELGLPVRVALTETPENTAEIGEVSDMLAGLGVKGDAFAVRPMLRRGFSEDGMDIGADDTTPELTVTADGLHWHPAGADAETSPDMLLASGAAPLAVGKQVVTERFFAARLADGSMPQPYRCAI</sequence>
<reference evidence="8" key="1">
    <citation type="submission" date="2023-07" db="EMBL/GenBank/DDBJ databases">
        <title>30 novel species of actinomycetes from the DSMZ collection.</title>
        <authorList>
            <person name="Nouioui I."/>
        </authorList>
    </citation>
    <scope>NUCLEOTIDE SEQUENCE [LARGE SCALE GENOMIC DNA]</scope>
    <source>
        <strain evidence="8">DSM 44399</strain>
    </source>
</reference>
<dbReference type="PANTHER" id="PTHR11228:SF22">
    <property type="entry name" value="PEPTIDE BIOSYNTHESIS PROTEIN YYDG-RELATED"/>
    <property type="match status" value="1"/>
</dbReference>
<dbReference type="CDD" id="cd01335">
    <property type="entry name" value="Radical_SAM"/>
    <property type="match status" value="1"/>
</dbReference>
<dbReference type="SUPFAM" id="SSF56300">
    <property type="entry name" value="Metallo-dependent phosphatases"/>
    <property type="match status" value="1"/>
</dbReference>
<dbReference type="InterPro" id="IPR024654">
    <property type="entry name" value="Calcineurin-like_PHP_lpxH"/>
</dbReference>
<evidence type="ECO:0000256" key="1">
    <source>
        <dbReference type="ARBA" id="ARBA00008950"/>
    </source>
</evidence>
<name>A0ABU2JH74_9ACTN</name>
<keyword evidence="2" id="KW-0949">S-adenosyl-L-methionine</keyword>
<evidence type="ECO:0000259" key="6">
    <source>
        <dbReference type="PROSITE" id="PS51918"/>
    </source>
</evidence>
<dbReference type="SFLD" id="SFLDS00029">
    <property type="entry name" value="Radical_SAM"/>
    <property type="match status" value="1"/>
</dbReference>
<comment type="similarity">
    <text evidence="1">Belongs to the metallophosphoesterase superfamily. YfcE family.</text>
</comment>
<dbReference type="PROSITE" id="PS51918">
    <property type="entry name" value="RADICAL_SAM"/>
    <property type="match status" value="1"/>
</dbReference>